<proteinExistence type="predicted"/>
<sequence length="523" mass="56761">MKYSYSTRRCAKLGILLFGLAAVFDKLTDATRTSLRDFKRELGGGKYCSTCTWTQGGWLGSEKCKGKNPACYLEANFDSTFPNGVILGVYGERWIKIDTYDGAYNIEQGGKPGSLPKTCKGCSVGDDCEQSDCDVEGKSSSNNMLSQTLALTFNVYFSNCTEANAGDEMPCYVACDPSNNVPLGEKIIKEGYCKGMTVMEVLDKANCFLAYKHGCQSQDELTSYLDCVNLINENGADAVSCQETNVPTPLIPTPQPTAADVPTCPPNANLVLEFDFENSDITINNLGGYCGGDATLGTSCGEGIAQVIRYENIGVYDEKSITLVISNTSYYEPLSSSSPCSGQSNTNGYCNNGIYGKLGQVNLRNKQVVELRFSFVFTGTNIEAQLSEWDLTFLDINTGKCTCTSTSNQCSVCNGCPTKKPQARQTLEIASDIIDAGPFLDEDTTVCESSNSGELKFWATRYASGNNHPSDPHNLTQVQQEETVGFRFKDRSYIDVTFGLVEGNTAYGRNFEFAGKSNLAPCG</sequence>
<dbReference type="EMBL" id="HBIN01002614">
    <property type="protein sequence ID" value="CAE0431404.1"/>
    <property type="molecule type" value="Transcribed_RNA"/>
</dbReference>
<reference evidence="1" key="1">
    <citation type="submission" date="2021-01" db="EMBL/GenBank/DDBJ databases">
        <authorList>
            <person name="Corre E."/>
            <person name="Pelletier E."/>
            <person name="Niang G."/>
            <person name="Scheremetjew M."/>
            <person name="Finn R."/>
            <person name="Kale V."/>
            <person name="Holt S."/>
            <person name="Cochrane G."/>
            <person name="Meng A."/>
            <person name="Brown T."/>
            <person name="Cohen L."/>
        </authorList>
    </citation>
    <scope>NUCLEOTIDE SEQUENCE</scope>
    <source>
        <strain evidence="1">GSBS06</strain>
    </source>
</reference>
<name>A0A7S3PD91_9STRA</name>
<protein>
    <submittedName>
        <fullName evidence="1">Uncharacterized protein</fullName>
    </submittedName>
</protein>
<gene>
    <name evidence="1" type="ORF">ASTO00021_LOCUS1741</name>
</gene>
<accession>A0A7S3PD91</accession>
<dbReference type="AlphaFoldDB" id="A0A7S3PD91"/>
<organism evidence="1">
    <name type="scientific">Aplanochytrium stocchinoi</name>
    <dbReference type="NCBI Taxonomy" id="215587"/>
    <lineage>
        <taxon>Eukaryota</taxon>
        <taxon>Sar</taxon>
        <taxon>Stramenopiles</taxon>
        <taxon>Bigyra</taxon>
        <taxon>Labyrinthulomycetes</taxon>
        <taxon>Thraustochytrida</taxon>
        <taxon>Thraustochytriidae</taxon>
        <taxon>Aplanochytrium</taxon>
    </lineage>
</organism>
<evidence type="ECO:0000313" key="1">
    <source>
        <dbReference type="EMBL" id="CAE0431404.1"/>
    </source>
</evidence>